<feature type="chain" id="PRO_5042067664" evidence="2">
    <location>
        <begin position="31"/>
        <end position="328"/>
    </location>
</feature>
<dbReference type="PANTHER" id="PTHR42852:SF13">
    <property type="entry name" value="PROTEIN DIPZ"/>
    <property type="match status" value="1"/>
</dbReference>
<reference evidence="4 5" key="1">
    <citation type="submission" date="2021-10" db="EMBL/GenBank/DDBJ databases">
        <title>Anaerobic single-cell dispensing facilitates the cultivation of human gut bacteria.</title>
        <authorList>
            <person name="Afrizal A."/>
        </authorList>
    </citation>
    <scope>NUCLEOTIDE SEQUENCE [LARGE SCALE GENOMIC DNA]</scope>
    <source>
        <strain evidence="4 5">CLA-AA-H277</strain>
    </source>
</reference>
<sequence length="328" mass="35762">MKNKTLRTNSMKLKKVIAASLAISVLFAFTGCGNSSSTDNTNTKQESSSTTDNTNTKQESSSTTETGSADELNEKRNDLYQQENQLFADHKDAWDKAFGLMNKNAAGDDKSGNYADTLASTVESNKDSFSKEEYETLCKDIETIRGIEEEIAKLEKEIAASDSSDSSSSKLNESTAVFKGFKGKDLDGNDVDDSLFAKNKVTVVNFWFSGCKPCVEELSKLNELNEKLKEMGGEVVGINMDTLDNNEAGIKEAKEILKAQGASYKNLTFDSNSTVGDYAGNGNIMAFPTTVLVDKDGNIVGEPFMGGIDDQSNYDQLMKQIQSVLDQK</sequence>
<accession>A0AAE3DV86</accession>
<dbReference type="PROSITE" id="PS51352">
    <property type="entry name" value="THIOREDOXIN_2"/>
    <property type="match status" value="1"/>
</dbReference>
<gene>
    <name evidence="4" type="ORF">LKD71_15925</name>
</gene>
<evidence type="ECO:0000313" key="4">
    <source>
        <dbReference type="EMBL" id="MCC2191257.1"/>
    </source>
</evidence>
<dbReference type="GO" id="GO:0016491">
    <property type="term" value="F:oxidoreductase activity"/>
    <property type="evidence" value="ECO:0007669"/>
    <property type="project" value="InterPro"/>
</dbReference>
<dbReference type="InterPro" id="IPR013740">
    <property type="entry name" value="Redoxin"/>
</dbReference>
<name>A0AAE3DV86_9FIRM</name>
<dbReference type="Proteomes" id="UP001197875">
    <property type="component" value="Unassembled WGS sequence"/>
</dbReference>
<dbReference type="PROSITE" id="PS51257">
    <property type="entry name" value="PROKAR_LIPOPROTEIN"/>
    <property type="match status" value="1"/>
</dbReference>
<dbReference type="Gene3D" id="3.40.30.10">
    <property type="entry name" value="Glutaredoxin"/>
    <property type="match status" value="1"/>
</dbReference>
<protein>
    <submittedName>
        <fullName evidence="4">TlpA family protein disulfide reductase</fullName>
    </submittedName>
</protein>
<keyword evidence="2" id="KW-0732">Signal</keyword>
<evidence type="ECO:0000259" key="3">
    <source>
        <dbReference type="PROSITE" id="PS51352"/>
    </source>
</evidence>
<dbReference type="SUPFAM" id="SSF52833">
    <property type="entry name" value="Thioredoxin-like"/>
    <property type="match status" value="1"/>
</dbReference>
<feature type="compositionally biased region" description="Polar residues" evidence="1">
    <location>
        <begin position="35"/>
        <end position="67"/>
    </location>
</feature>
<comment type="caution">
    <text evidence="4">The sequence shown here is derived from an EMBL/GenBank/DDBJ whole genome shotgun (WGS) entry which is preliminary data.</text>
</comment>
<dbReference type="InterPro" id="IPR050553">
    <property type="entry name" value="Thioredoxin_ResA/DsbE_sf"/>
</dbReference>
<dbReference type="InterPro" id="IPR036249">
    <property type="entry name" value="Thioredoxin-like_sf"/>
</dbReference>
<dbReference type="InterPro" id="IPR013766">
    <property type="entry name" value="Thioredoxin_domain"/>
</dbReference>
<dbReference type="AlphaFoldDB" id="A0AAE3DV86"/>
<feature type="signal peptide" evidence="2">
    <location>
        <begin position="1"/>
        <end position="30"/>
    </location>
</feature>
<evidence type="ECO:0000256" key="1">
    <source>
        <dbReference type="SAM" id="MobiDB-lite"/>
    </source>
</evidence>
<dbReference type="EMBL" id="JAJEPR010000044">
    <property type="protein sequence ID" value="MCC2191257.1"/>
    <property type="molecule type" value="Genomic_DNA"/>
</dbReference>
<dbReference type="Pfam" id="PF08534">
    <property type="entry name" value="Redoxin"/>
    <property type="match status" value="1"/>
</dbReference>
<evidence type="ECO:0000313" key="5">
    <source>
        <dbReference type="Proteomes" id="UP001197875"/>
    </source>
</evidence>
<evidence type="ECO:0000256" key="2">
    <source>
        <dbReference type="SAM" id="SignalP"/>
    </source>
</evidence>
<dbReference type="CDD" id="cd02966">
    <property type="entry name" value="TlpA_like_family"/>
    <property type="match status" value="1"/>
</dbReference>
<proteinExistence type="predicted"/>
<keyword evidence="5" id="KW-1185">Reference proteome</keyword>
<feature type="region of interest" description="Disordered" evidence="1">
    <location>
        <begin position="35"/>
        <end position="72"/>
    </location>
</feature>
<feature type="domain" description="Thioredoxin" evidence="3">
    <location>
        <begin position="169"/>
        <end position="326"/>
    </location>
</feature>
<organism evidence="4 5">
    <name type="scientific">Fusicatenibacter faecihominis</name>
    <dbReference type="NCBI Taxonomy" id="2881276"/>
    <lineage>
        <taxon>Bacteria</taxon>
        <taxon>Bacillati</taxon>
        <taxon>Bacillota</taxon>
        <taxon>Clostridia</taxon>
        <taxon>Lachnospirales</taxon>
        <taxon>Lachnospiraceae</taxon>
        <taxon>Fusicatenibacter</taxon>
    </lineage>
</organism>
<dbReference type="RefSeq" id="WP_227616180.1">
    <property type="nucleotide sequence ID" value="NZ_JAJEPR010000044.1"/>
</dbReference>
<dbReference type="PANTHER" id="PTHR42852">
    <property type="entry name" value="THIOL:DISULFIDE INTERCHANGE PROTEIN DSBE"/>
    <property type="match status" value="1"/>
</dbReference>